<comment type="caution">
    <text evidence="1">The sequence shown here is derived from an EMBL/GenBank/DDBJ whole genome shotgun (WGS) entry which is preliminary data.</text>
</comment>
<protein>
    <submittedName>
        <fullName evidence="1">Transcriptional regulator</fullName>
    </submittedName>
</protein>
<keyword evidence="2" id="KW-1185">Reference proteome</keyword>
<evidence type="ECO:0000313" key="1">
    <source>
        <dbReference type="EMBL" id="MBP0492842.1"/>
    </source>
</evidence>
<evidence type="ECO:0000313" key="2">
    <source>
        <dbReference type="Proteomes" id="UP000677537"/>
    </source>
</evidence>
<dbReference type="Proteomes" id="UP000677537">
    <property type="component" value="Unassembled WGS sequence"/>
</dbReference>
<name>A0A940MX82_9PROT</name>
<reference evidence="1" key="1">
    <citation type="submission" date="2021-03" db="EMBL/GenBank/DDBJ databases">
        <authorList>
            <person name="So Y."/>
        </authorList>
    </citation>
    <scope>NUCLEOTIDE SEQUENCE</scope>
    <source>
        <strain evidence="1">SG15</strain>
    </source>
</reference>
<proteinExistence type="predicted"/>
<dbReference type="RefSeq" id="WP_209372685.1">
    <property type="nucleotide sequence ID" value="NZ_JAGIZA010000004.1"/>
</dbReference>
<sequence>MPDGGRMPHWPPLMSEQLAADYCGQLSVGTFRTVVVPECPAVALSARRVAWAKEDLDGWIARRRGVVAASEEKNPWDPA</sequence>
<dbReference type="AlphaFoldDB" id="A0A940MX82"/>
<gene>
    <name evidence="1" type="ORF">J5Y10_08635</name>
</gene>
<accession>A0A940MX82</accession>
<dbReference type="EMBL" id="JAGIZA010000004">
    <property type="protein sequence ID" value="MBP0492842.1"/>
    <property type="molecule type" value="Genomic_DNA"/>
</dbReference>
<organism evidence="1 2">
    <name type="scientific">Roseomonas indoligenes</name>
    <dbReference type="NCBI Taxonomy" id="2820811"/>
    <lineage>
        <taxon>Bacteria</taxon>
        <taxon>Pseudomonadati</taxon>
        <taxon>Pseudomonadota</taxon>
        <taxon>Alphaproteobacteria</taxon>
        <taxon>Acetobacterales</taxon>
        <taxon>Roseomonadaceae</taxon>
        <taxon>Roseomonas</taxon>
    </lineage>
</organism>